<reference evidence="3" key="1">
    <citation type="journal article" date="2021" name="PeerJ">
        <title>Extensive microbial diversity within the chicken gut microbiome revealed by metagenomics and culture.</title>
        <authorList>
            <person name="Gilroy R."/>
            <person name="Ravi A."/>
            <person name="Getino M."/>
            <person name="Pursley I."/>
            <person name="Horton D.L."/>
            <person name="Alikhan N.F."/>
            <person name="Baker D."/>
            <person name="Gharbi K."/>
            <person name="Hall N."/>
            <person name="Watson M."/>
            <person name="Adriaenssens E.M."/>
            <person name="Foster-Nyarko E."/>
            <person name="Jarju S."/>
            <person name="Secka A."/>
            <person name="Antonio M."/>
            <person name="Oren A."/>
            <person name="Chaudhuri R.R."/>
            <person name="La Ragione R."/>
            <person name="Hildebrand F."/>
            <person name="Pallen M.J."/>
        </authorList>
    </citation>
    <scope>NUCLEOTIDE SEQUENCE</scope>
    <source>
        <strain evidence="3">CHK121-7720</strain>
    </source>
</reference>
<evidence type="ECO:0000313" key="4">
    <source>
        <dbReference type="Proteomes" id="UP000757103"/>
    </source>
</evidence>
<feature type="region of interest" description="Disordered" evidence="1">
    <location>
        <begin position="450"/>
        <end position="473"/>
    </location>
</feature>
<dbReference type="Gene3D" id="3.10.28.20">
    <property type="entry name" value="Acetamidase/Formamidase-like domains"/>
    <property type="match status" value="1"/>
</dbReference>
<evidence type="ECO:0000313" key="3">
    <source>
        <dbReference type="EMBL" id="HJG89436.1"/>
    </source>
</evidence>
<name>A0A921SV77_9BACT</name>
<organism evidence="3 4">
    <name type="scientific">Barnesiella viscericola</name>
    <dbReference type="NCBI Taxonomy" id="397865"/>
    <lineage>
        <taxon>Bacteria</taxon>
        <taxon>Pseudomonadati</taxon>
        <taxon>Bacteroidota</taxon>
        <taxon>Bacteroidia</taxon>
        <taxon>Bacteroidales</taxon>
        <taxon>Barnesiellaceae</taxon>
        <taxon>Barnesiella</taxon>
    </lineage>
</organism>
<reference evidence="3" key="2">
    <citation type="submission" date="2021-09" db="EMBL/GenBank/DDBJ databases">
        <authorList>
            <person name="Gilroy R."/>
        </authorList>
    </citation>
    <scope>NUCLEOTIDE SEQUENCE</scope>
    <source>
        <strain evidence="3">CHK121-7720</strain>
    </source>
</reference>
<evidence type="ECO:0000256" key="1">
    <source>
        <dbReference type="SAM" id="MobiDB-lite"/>
    </source>
</evidence>
<dbReference type="RefSeq" id="WP_273306510.1">
    <property type="nucleotide sequence ID" value="NZ_DYUD01000024.1"/>
</dbReference>
<protein>
    <submittedName>
        <fullName evidence="3">LPP20 family lipoprotein</fullName>
    </submittedName>
</protein>
<dbReference type="Proteomes" id="UP000757103">
    <property type="component" value="Unassembled WGS sequence"/>
</dbReference>
<evidence type="ECO:0000256" key="2">
    <source>
        <dbReference type="SAM" id="SignalP"/>
    </source>
</evidence>
<sequence length="473" mass="53411">MKRVLILIYVVTLTSLTFAGNPPAWVKAKPVDNDYYIGISSALTTEKNFQQVARDKALGDLIGEINIEIESSSLLNRQEIDEQYSESFRQDIKSTAVAQLEGHEMVDSYNDGERYWVYYRLNKAEYEKLMQKRLSDAINQAYGYWVKGLQAEKAGQLVDAMDLYLSGLSTIEEYANRRLPVDHQGKSTDVGIELYTSLKLLFFDLTIRTNPQKITAQSFSKEPSIVQIEVLRGETPAVGLPLKARFSIGEGSVSLDSKTQNDGSATLTLTNITSKLTYQEIELRVDVKVPTRFNTSFMKQLTDDLFDHIPVIKLPVEVEQSPLKVILYTKDHDTNTSLLNMISSYLNDYFDIVSDRESADLSIWVTSSIREGGIVKSEMYDLYEIFASCDLTITDLTTGNIVANFGLQDVRSLVPENSSNSKIQSTAQRDLFKKLRPVIERNLQKAHFSRKAQSATDLSPEDYDDTSMPEIIE</sequence>
<accession>A0A921SV77</accession>
<feature type="chain" id="PRO_5037977615" evidence="2">
    <location>
        <begin position="20"/>
        <end position="473"/>
    </location>
</feature>
<keyword evidence="3" id="KW-0449">Lipoprotein</keyword>
<proteinExistence type="predicted"/>
<dbReference type="AlphaFoldDB" id="A0A921SV77"/>
<gene>
    <name evidence="3" type="ORF">K8U91_08220</name>
</gene>
<feature type="compositionally biased region" description="Acidic residues" evidence="1">
    <location>
        <begin position="459"/>
        <end position="473"/>
    </location>
</feature>
<comment type="caution">
    <text evidence="3">The sequence shown here is derived from an EMBL/GenBank/DDBJ whole genome shotgun (WGS) entry which is preliminary data.</text>
</comment>
<dbReference type="EMBL" id="DYUD01000024">
    <property type="protein sequence ID" value="HJG89436.1"/>
    <property type="molecule type" value="Genomic_DNA"/>
</dbReference>
<feature type="signal peptide" evidence="2">
    <location>
        <begin position="1"/>
        <end position="19"/>
    </location>
</feature>
<keyword evidence="2" id="KW-0732">Signal</keyword>